<comment type="caution">
    <text evidence="24">The sequence shown here is derived from an EMBL/GenBank/DDBJ whole genome shotgun (WGS) entry which is preliminary data.</text>
</comment>
<evidence type="ECO:0000256" key="7">
    <source>
        <dbReference type="ARBA" id="ARBA00022692"/>
    </source>
</evidence>
<dbReference type="Pfam" id="PF02518">
    <property type="entry name" value="HATPase_c"/>
    <property type="match status" value="1"/>
</dbReference>
<feature type="transmembrane region" description="Helical" evidence="19">
    <location>
        <begin position="17"/>
        <end position="38"/>
    </location>
</feature>
<evidence type="ECO:0000313" key="24">
    <source>
        <dbReference type="EMBL" id="OAI20018.1"/>
    </source>
</evidence>
<dbReference type="CDD" id="cd00082">
    <property type="entry name" value="HisKA"/>
    <property type="match status" value="1"/>
</dbReference>
<dbReference type="SUPFAM" id="SSF158472">
    <property type="entry name" value="HAMP domain-like"/>
    <property type="match status" value="1"/>
</dbReference>
<evidence type="ECO:0000256" key="1">
    <source>
        <dbReference type="ARBA" id="ARBA00000085"/>
    </source>
</evidence>
<keyword evidence="10" id="KW-0067">ATP-binding</keyword>
<dbReference type="SUPFAM" id="SSF55874">
    <property type="entry name" value="ATPase domain of HSP90 chaperone/DNA topoisomerase II/histidine kinase"/>
    <property type="match status" value="1"/>
</dbReference>
<dbReference type="CDD" id="cd06225">
    <property type="entry name" value="HAMP"/>
    <property type="match status" value="1"/>
</dbReference>
<reference evidence="25" key="1">
    <citation type="submission" date="2016-03" db="EMBL/GenBank/DDBJ databases">
        <authorList>
            <person name="Heylen K."/>
            <person name="De Vos P."/>
            <person name="Vekeman B."/>
        </authorList>
    </citation>
    <scope>NUCLEOTIDE SEQUENCE [LARGE SCALE GENOMIC DNA]</scope>
    <source>
        <strain evidence="25">R-45383</strain>
    </source>
</reference>
<evidence type="ECO:0000256" key="11">
    <source>
        <dbReference type="ARBA" id="ARBA00022989"/>
    </source>
</evidence>
<keyword evidence="8" id="KW-0547">Nucleotide-binding</keyword>
<dbReference type="FunFam" id="3.30.565.10:FF:000010">
    <property type="entry name" value="Sensor histidine kinase RcsC"/>
    <property type="match status" value="1"/>
</dbReference>
<dbReference type="GO" id="GO:0000155">
    <property type="term" value="F:phosphorelay sensor kinase activity"/>
    <property type="evidence" value="ECO:0007669"/>
    <property type="project" value="InterPro"/>
</dbReference>
<organism evidence="24 25">
    <name type="scientific">Methylomonas koyamae</name>
    <dbReference type="NCBI Taxonomy" id="702114"/>
    <lineage>
        <taxon>Bacteria</taxon>
        <taxon>Pseudomonadati</taxon>
        <taxon>Pseudomonadota</taxon>
        <taxon>Gammaproteobacteria</taxon>
        <taxon>Methylococcales</taxon>
        <taxon>Methylococcaceae</taxon>
        <taxon>Methylomonas</taxon>
    </lineage>
</organism>
<protein>
    <recommendedName>
        <fullName evidence="15">Sensory/regulatory protein RpfC</fullName>
        <ecNumber evidence="3">2.7.13.3</ecNumber>
    </recommendedName>
</protein>
<evidence type="ECO:0000256" key="17">
    <source>
        <dbReference type="PROSITE-ProRule" id="PRU00169"/>
    </source>
</evidence>
<dbReference type="SMART" id="SM00387">
    <property type="entry name" value="HATPase_c"/>
    <property type="match status" value="1"/>
</dbReference>
<feature type="domain" description="Response regulatory" evidence="21">
    <location>
        <begin position="665"/>
        <end position="785"/>
    </location>
</feature>
<dbReference type="GO" id="GO:0005524">
    <property type="term" value="F:ATP binding"/>
    <property type="evidence" value="ECO:0007669"/>
    <property type="project" value="UniProtKB-KW"/>
</dbReference>
<dbReference type="PROSITE" id="PS50894">
    <property type="entry name" value="HPT"/>
    <property type="match status" value="1"/>
</dbReference>
<dbReference type="SMART" id="SM00304">
    <property type="entry name" value="HAMP"/>
    <property type="match status" value="1"/>
</dbReference>
<feature type="modified residue" description="4-aspartylphosphate" evidence="17">
    <location>
        <position position="863"/>
    </location>
</feature>
<dbReference type="Proteomes" id="UP000077628">
    <property type="component" value="Unassembled WGS sequence"/>
</dbReference>
<evidence type="ECO:0000259" key="23">
    <source>
        <dbReference type="PROSITE" id="PS50894"/>
    </source>
</evidence>
<keyword evidence="13 19" id="KW-0472">Membrane</keyword>
<dbReference type="SUPFAM" id="SSF55785">
    <property type="entry name" value="PYP-like sensor domain (PAS domain)"/>
    <property type="match status" value="1"/>
</dbReference>
<dbReference type="InterPro" id="IPR008207">
    <property type="entry name" value="Sig_transdc_His_kin_Hpt_dom"/>
</dbReference>
<proteinExistence type="predicted"/>
<dbReference type="SUPFAM" id="SSF47226">
    <property type="entry name" value="Histidine-containing phosphotransfer domain, HPT domain"/>
    <property type="match status" value="1"/>
</dbReference>
<comment type="subunit">
    <text evidence="14">At low DSF concentrations, interacts with RpfF.</text>
</comment>
<dbReference type="Gene3D" id="1.10.287.130">
    <property type="match status" value="1"/>
</dbReference>
<dbReference type="CDD" id="cd17546">
    <property type="entry name" value="REC_hyHK_CKI1_RcsC-like"/>
    <property type="match status" value="2"/>
</dbReference>
<keyword evidence="4" id="KW-1003">Cell membrane</keyword>
<dbReference type="PANTHER" id="PTHR45339">
    <property type="entry name" value="HYBRID SIGNAL TRANSDUCTION HISTIDINE KINASE J"/>
    <property type="match status" value="1"/>
</dbReference>
<evidence type="ECO:0000256" key="14">
    <source>
        <dbReference type="ARBA" id="ARBA00064003"/>
    </source>
</evidence>
<name>A0A177NPK4_9GAMM</name>
<dbReference type="Pfam" id="PF17152">
    <property type="entry name" value="CHASE8"/>
    <property type="match status" value="1"/>
</dbReference>
<evidence type="ECO:0000313" key="25">
    <source>
        <dbReference type="Proteomes" id="UP000077628"/>
    </source>
</evidence>
<feature type="domain" description="Histidine kinase" evidence="20">
    <location>
        <begin position="420"/>
        <end position="642"/>
    </location>
</feature>
<keyword evidence="9" id="KW-0418">Kinase</keyword>
<dbReference type="EC" id="2.7.13.3" evidence="3"/>
<feature type="domain" description="HPt" evidence="23">
    <location>
        <begin position="976"/>
        <end position="1076"/>
    </location>
</feature>
<gene>
    <name evidence="24" type="ORF">A1355_03480</name>
</gene>
<feature type="domain" description="HAMP" evidence="22">
    <location>
        <begin position="186"/>
        <end position="239"/>
    </location>
</feature>
<dbReference type="InterPro" id="IPR036890">
    <property type="entry name" value="HATPase_C_sf"/>
</dbReference>
<evidence type="ECO:0000259" key="21">
    <source>
        <dbReference type="PROSITE" id="PS50110"/>
    </source>
</evidence>
<dbReference type="GO" id="GO:0005886">
    <property type="term" value="C:plasma membrane"/>
    <property type="evidence" value="ECO:0007669"/>
    <property type="project" value="UniProtKB-SubCell"/>
</dbReference>
<evidence type="ECO:0000256" key="3">
    <source>
        <dbReference type="ARBA" id="ARBA00012438"/>
    </source>
</evidence>
<accession>A0A177NPK4</accession>
<dbReference type="Gene3D" id="3.30.565.10">
    <property type="entry name" value="Histidine kinase-like ATPase, C-terminal domain"/>
    <property type="match status" value="1"/>
</dbReference>
<dbReference type="SUPFAM" id="SSF52172">
    <property type="entry name" value="CheY-like"/>
    <property type="match status" value="2"/>
</dbReference>
<feature type="transmembrane region" description="Helical" evidence="19">
    <location>
        <begin position="163"/>
        <end position="181"/>
    </location>
</feature>
<dbReference type="InterPro" id="IPR001789">
    <property type="entry name" value="Sig_transdc_resp-reg_receiver"/>
</dbReference>
<comment type="catalytic activity">
    <reaction evidence="1">
        <text>ATP + protein L-histidine = ADP + protein N-phospho-L-histidine.</text>
        <dbReference type="EC" id="2.7.13.3"/>
    </reaction>
</comment>
<dbReference type="InterPro" id="IPR004358">
    <property type="entry name" value="Sig_transdc_His_kin-like_C"/>
</dbReference>
<dbReference type="EMBL" id="LUUK01000151">
    <property type="protein sequence ID" value="OAI20018.1"/>
    <property type="molecule type" value="Genomic_DNA"/>
</dbReference>
<dbReference type="STRING" id="702114.A1355_03480"/>
<keyword evidence="5 17" id="KW-0597">Phosphoprotein</keyword>
<evidence type="ECO:0000256" key="6">
    <source>
        <dbReference type="ARBA" id="ARBA00022679"/>
    </source>
</evidence>
<dbReference type="Gene3D" id="3.30.450.20">
    <property type="entry name" value="PAS domain"/>
    <property type="match status" value="1"/>
</dbReference>
<feature type="coiled-coil region" evidence="18">
    <location>
        <begin position="393"/>
        <end position="420"/>
    </location>
</feature>
<dbReference type="PROSITE" id="PS50109">
    <property type="entry name" value="HIS_KIN"/>
    <property type="match status" value="1"/>
</dbReference>
<evidence type="ECO:0000256" key="2">
    <source>
        <dbReference type="ARBA" id="ARBA00004651"/>
    </source>
</evidence>
<keyword evidence="11 19" id="KW-1133">Transmembrane helix</keyword>
<sequence>MKTMPVRSLDVNIKTKLVLIILVTSLVALLLAGTGFVVHERMRLKEDMAKDLQSLARIVSGRSTVALSFGDPGVAEANLSALGVKPAVVSACIYNAEGGLFAEYRRGESCPASWPARQQVGLAVFGEQFCRMAEDIELDGQHVGRVLIVASLAELNNLWRGSLIAASLIVVLAGAIAFLMASRLQRVISAPLVKLKKTVETINRSQDYTLRAERHSNDELGALISAFNTMIATIENRDRQLAESRHQLAAVNEDLERRVAARTAELAETNVKLAHNGAILTTVLDSMSQGLIAFDANLKLLVWNKQLALVRGYPEELLQTGRDHSDFERFDLHDDALRYAETKAELREALERISRFQPHRYVWTRADGKVLEISGGPISDGGFVSTYEDVTLRKQYETALKEARNAAESATQTKSQFLANMSHEIRTPMNGVLGMLHLALQTELSASQRNYLAKAYSSARALLGILNDILDFSKIEAGKLTLEQAEFRFDAVVDQLADVIGYQAGLKNIEFLIRHDPEIPPLLIGDPLRLGQVLTNLCSNALKFTERGELELAFHGRVVAPTEMELLVTVRDTGIGMSRTDRDKLFTEFTQADQGTSRRFGGTGLGLAISKKLVEMMRGRIWIDWSEPGLGTTFCFTARLGIVGDGALRSQSLEDKVGRLLTDVRVLVVDDNEASREIIADMLRPFGVRIGVAASGAEALTELHQATATQSYELVLVDWHMPGMNGDEVVEQMRADPRLAGLKAIMVTAYGNEDVMRLADKVGIDGFLIKPVSPSSLLDAILSALGRGRIQGMADKFKPRLTGGVETGPLHGRRILLVEDNEINREFAGELLRGHGLEVDEAVNGEEAVRKVCQTAYDAVLMDIQMPVLDGLEAVRQIRSLTQADGADRFGAMPIIAMTAHAMAQDVEKSLQAGMNDHITKPIDPERLLASLTTWIAGTGSQTPPASATASVAYPADLQCLRHIDVAQGIRRIGGNSEAYRRQLLRFLAHYADSVTELRASIEAGRFEEAEAHCHALKGVSGNLGAQALFEAASSVDAVLKQSHPPAEAQLADLEQCLARIILELTDLAAKQPENVVEPKPVVNTQEVAKAAERLARILDTDLGAVESALAELRALAAGGGWQAELDAIAKSIDRFAIDEAQLQLARLRDGLQPENP</sequence>
<evidence type="ECO:0000259" key="20">
    <source>
        <dbReference type="PROSITE" id="PS50109"/>
    </source>
</evidence>
<dbReference type="SMART" id="SM00448">
    <property type="entry name" value="REC"/>
    <property type="match status" value="2"/>
</dbReference>
<dbReference type="InterPro" id="IPR003661">
    <property type="entry name" value="HisK_dim/P_dom"/>
</dbReference>
<dbReference type="PROSITE" id="PS50110">
    <property type="entry name" value="RESPONSE_REGULATORY"/>
    <property type="match status" value="2"/>
</dbReference>
<feature type="modified residue" description="4-aspartylphosphate" evidence="17">
    <location>
        <position position="718"/>
    </location>
</feature>
<dbReference type="Pfam" id="PF00672">
    <property type="entry name" value="HAMP"/>
    <property type="match status" value="1"/>
</dbReference>
<dbReference type="Gene3D" id="6.10.340.10">
    <property type="match status" value="1"/>
</dbReference>
<evidence type="ECO:0000256" key="19">
    <source>
        <dbReference type="SAM" id="Phobius"/>
    </source>
</evidence>
<evidence type="ECO:0000256" key="13">
    <source>
        <dbReference type="ARBA" id="ARBA00023136"/>
    </source>
</evidence>
<dbReference type="CDD" id="cd16922">
    <property type="entry name" value="HATPase_EvgS-ArcB-TorS-like"/>
    <property type="match status" value="1"/>
</dbReference>
<dbReference type="Pfam" id="PF12860">
    <property type="entry name" value="PAS_7"/>
    <property type="match status" value="1"/>
</dbReference>
<dbReference type="InterPro" id="IPR036641">
    <property type="entry name" value="HPT_dom_sf"/>
</dbReference>
<evidence type="ECO:0000259" key="22">
    <source>
        <dbReference type="PROSITE" id="PS50885"/>
    </source>
</evidence>
<evidence type="ECO:0000256" key="5">
    <source>
        <dbReference type="ARBA" id="ARBA00022553"/>
    </source>
</evidence>
<dbReference type="InterPro" id="IPR011006">
    <property type="entry name" value="CheY-like_superfamily"/>
</dbReference>
<dbReference type="InterPro" id="IPR003594">
    <property type="entry name" value="HATPase_dom"/>
</dbReference>
<dbReference type="SMART" id="SM00388">
    <property type="entry name" value="HisKA"/>
    <property type="match status" value="1"/>
</dbReference>
<dbReference type="AlphaFoldDB" id="A0A177NPK4"/>
<dbReference type="InterPro" id="IPR033417">
    <property type="entry name" value="CHASE8"/>
</dbReference>
<dbReference type="PROSITE" id="PS50885">
    <property type="entry name" value="HAMP"/>
    <property type="match status" value="1"/>
</dbReference>
<dbReference type="InterPro" id="IPR035965">
    <property type="entry name" value="PAS-like_dom_sf"/>
</dbReference>
<dbReference type="Gene3D" id="1.20.120.160">
    <property type="entry name" value="HPT domain"/>
    <property type="match status" value="1"/>
</dbReference>
<evidence type="ECO:0000256" key="16">
    <source>
        <dbReference type="PROSITE-ProRule" id="PRU00110"/>
    </source>
</evidence>
<evidence type="ECO:0000256" key="12">
    <source>
        <dbReference type="ARBA" id="ARBA00023012"/>
    </source>
</evidence>
<dbReference type="InterPro" id="IPR003660">
    <property type="entry name" value="HAMP_dom"/>
</dbReference>
<dbReference type="PANTHER" id="PTHR45339:SF1">
    <property type="entry name" value="HYBRID SIGNAL TRANSDUCTION HISTIDINE KINASE J"/>
    <property type="match status" value="1"/>
</dbReference>
<dbReference type="InterPro" id="IPR036097">
    <property type="entry name" value="HisK_dim/P_sf"/>
</dbReference>
<evidence type="ECO:0000256" key="10">
    <source>
        <dbReference type="ARBA" id="ARBA00022840"/>
    </source>
</evidence>
<evidence type="ECO:0000256" key="4">
    <source>
        <dbReference type="ARBA" id="ARBA00022475"/>
    </source>
</evidence>
<dbReference type="SUPFAM" id="SSF47384">
    <property type="entry name" value="Homodimeric domain of signal transducing histidine kinase"/>
    <property type="match status" value="1"/>
</dbReference>
<keyword evidence="6" id="KW-0808">Transferase</keyword>
<evidence type="ECO:0000256" key="9">
    <source>
        <dbReference type="ARBA" id="ARBA00022777"/>
    </source>
</evidence>
<keyword evidence="25" id="KW-1185">Reference proteome</keyword>
<dbReference type="Pfam" id="PF00072">
    <property type="entry name" value="Response_reg"/>
    <property type="match status" value="2"/>
</dbReference>
<keyword evidence="18" id="KW-0175">Coiled coil</keyword>
<dbReference type="Pfam" id="PF01627">
    <property type="entry name" value="Hpt"/>
    <property type="match status" value="1"/>
</dbReference>
<dbReference type="InterPro" id="IPR005467">
    <property type="entry name" value="His_kinase_dom"/>
</dbReference>
<feature type="modified residue" description="Phosphohistidine" evidence="16">
    <location>
        <position position="1015"/>
    </location>
</feature>
<dbReference type="Gene3D" id="3.40.50.2300">
    <property type="match status" value="2"/>
</dbReference>
<evidence type="ECO:0000256" key="8">
    <source>
        <dbReference type="ARBA" id="ARBA00022741"/>
    </source>
</evidence>
<dbReference type="Pfam" id="PF00512">
    <property type="entry name" value="HisKA"/>
    <property type="match status" value="1"/>
</dbReference>
<dbReference type="FunFam" id="1.10.287.130:FF:000002">
    <property type="entry name" value="Two-component osmosensing histidine kinase"/>
    <property type="match status" value="1"/>
</dbReference>
<keyword evidence="7 19" id="KW-0812">Transmembrane</keyword>
<feature type="domain" description="Response regulatory" evidence="21">
    <location>
        <begin position="814"/>
        <end position="936"/>
    </location>
</feature>
<dbReference type="PRINTS" id="PR00344">
    <property type="entry name" value="BCTRLSENSOR"/>
</dbReference>
<evidence type="ECO:0000256" key="18">
    <source>
        <dbReference type="SAM" id="Coils"/>
    </source>
</evidence>
<keyword evidence="12" id="KW-0902">Two-component regulatory system</keyword>
<evidence type="ECO:0000256" key="15">
    <source>
        <dbReference type="ARBA" id="ARBA00068150"/>
    </source>
</evidence>
<comment type="subcellular location">
    <subcellularLocation>
        <location evidence="2">Cell membrane</location>
        <topology evidence="2">Multi-pass membrane protein</topology>
    </subcellularLocation>
</comment>